<dbReference type="InterPro" id="IPR017871">
    <property type="entry name" value="ABC_transporter-like_CS"/>
</dbReference>
<evidence type="ECO:0000259" key="9">
    <source>
        <dbReference type="PROSITE" id="PS50893"/>
    </source>
</evidence>
<proteinExistence type="predicted"/>
<feature type="transmembrane region" description="Helical" evidence="8">
    <location>
        <begin position="36"/>
        <end position="58"/>
    </location>
</feature>
<dbReference type="Gene3D" id="1.20.1560.10">
    <property type="entry name" value="ABC transporter type 1, transmembrane domain"/>
    <property type="match status" value="1"/>
</dbReference>
<evidence type="ECO:0000259" key="10">
    <source>
        <dbReference type="PROSITE" id="PS50929"/>
    </source>
</evidence>
<dbReference type="RefSeq" id="WP_149774080.1">
    <property type="nucleotide sequence ID" value="NZ_FQVK01000001.1"/>
</dbReference>
<evidence type="ECO:0000256" key="2">
    <source>
        <dbReference type="ARBA" id="ARBA00022692"/>
    </source>
</evidence>
<keyword evidence="5 8" id="KW-1133">Transmembrane helix</keyword>
<accession>A0A1M4SEG3</accession>
<evidence type="ECO:0000256" key="3">
    <source>
        <dbReference type="ARBA" id="ARBA00022741"/>
    </source>
</evidence>
<feature type="domain" description="ABC transmembrane type-1" evidence="10">
    <location>
        <begin position="37"/>
        <end position="325"/>
    </location>
</feature>
<keyword evidence="12" id="KW-1185">Reference proteome</keyword>
<dbReference type="InterPro" id="IPR036640">
    <property type="entry name" value="ABC1_TM_sf"/>
</dbReference>
<organism evidence="11 12">
    <name type="scientific">Ruegeria intermedia</name>
    <dbReference type="NCBI Taxonomy" id="996115"/>
    <lineage>
        <taxon>Bacteria</taxon>
        <taxon>Pseudomonadati</taxon>
        <taxon>Pseudomonadota</taxon>
        <taxon>Alphaproteobacteria</taxon>
        <taxon>Rhodobacterales</taxon>
        <taxon>Roseobacteraceae</taxon>
        <taxon>Ruegeria</taxon>
    </lineage>
</organism>
<reference evidence="11 12" key="1">
    <citation type="submission" date="2016-11" db="EMBL/GenBank/DDBJ databases">
        <authorList>
            <person name="Varghese N."/>
            <person name="Submissions S."/>
        </authorList>
    </citation>
    <scope>NUCLEOTIDE SEQUENCE [LARGE SCALE GENOMIC DNA]</scope>
    <source>
        <strain evidence="11 12">DSM 29341</strain>
    </source>
</reference>
<keyword evidence="4 11" id="KW-0067">ATP-binding</keyword>
<evidence type="ECO:0000256" key="5">
    <source>
        <dbReference type="ARBA" id="ARBA00022989"/>
    </source>
</evidence>
<dbReference type="PROSITE" id="PS50893">
    <property type="entry name" value="ABC_TRANSPORTER_2"/>
    <property type="match status" value="1"/>
</dbReference>
<feature type="transmembrane region" description="Helical" evidence="8">
    <location>
        <begin position="181"/>
        <end position="201"/>
    </location>
</feature>
<comment type="subcellular location">
    <subcellularLocation>
        <location evidence="1">Cell membrane</location>
        <topology evidence="1">Multi-pass membrane protein</topology>
    </subcellularLocation>
</comment>
<evidence type="ECO:0000256" key="8">
    <source>
        <dbReference type="SAM" id="Phobius"/>
    </source>
</evidence>
<dbReference type="GO" id="GO:0015421">
    <property type="term" value="F:ABC-type oligopeptide transporter activity"/>
    <property type="evidence" value="ECO:0007669"/>
    <property type="project" value="TreeGrafter"/>
</dbReference>
<dbReference type="InterPro" id="IPR003593">
    <property type="entry name" value="AAA+_ATPase"/>
</dbReference>
<dbReference type="InterPro" id="IPR039421">
    <property type="entry name" value="Type_1_exporter"/>
</dbReference>
<keyword evidence="6 8" id="KW-0472">Membrane</keyword>
<feature type="transmembrane region" description="Helical" evidence="8">
    <location>
        <begin position="78"/>
        <end position="98"/>
    </location>
</feature>
<dbReference type="Proteomes" id="UP000325134">
    <property type="component" value="Unassembled WGS sequence"/>
</dbReference>
<dbReference type="FunFam" id="3.40.50.300:FF:000218">
    <property type="entry name" value="Multidrug ABC transporter ATP-binding protein"/>
    <property type="match status" value="1"/>
</dbReference>
<dbReference type="Gene3D" id="3.40.50.300">
    <property type="entry name" value="P-loop containing nucleotide triphosphate hydrolases"/>
    <property type="match status" value="1"/>
</dbReference>
<feature type="domain" description="ABC transporter" evidence="9">
    <location>
        <begin position="359"/>
        <end position="598"/>
    </location>
</feature>
<dbReference type="PANTHER" id="PTHR43394">
    <property type="entry name" value="ATP-DEPENDENT PERMEASE MDL1, MITOCHONDRIAL"/>
    <property type="match status" value="1"/>
</dbReference>
<dbReference type="InterPro" id="IPR011527">
    <property type="entry name" value="ABC1_TM_dom"/>
</dbReference>
<dbReference type="AlphaFoldDB" id="A0A1M4SEG3"/>
<evidence type="ECO:0000313" key="12">
    <source>
        <dbReference type="Proteomes" id="UP000325134"/>
    </source>
</evidence>
<dbReference type="PROSITE" id="PS00211">
    <property type="entry name" value="ABC_TRANSPORTER_1"/>
    <property type="match status" value="1"/>
</dbReference>
<keyword evidence="2 8" id="KW-0812">Transmembrane</keyword>
<feature type="transmembrane region" description="Helical" evidence="8">
    <location>
        <begin position="268"/>
        <end position="289"/>
    </location>
</feature>
<evidence type="ECO:0000313" key="11">
    <source>
        <dbReference type="EMBL" id="SHE30558.1"/>
    </source>
</evidence>
<feature type="transmembrane region" description="Helical" evidence="8">
    <location>
        <begin position="149"/>
        <end position="175"/>
    </location>
</feature>
<dbReference type="GO" id="GO:0016887">
    <property type="term" value="F:ATP hydrolysis activity"/>
    <property type="evidence" value="ECO:0007669"/>
    <property type="project" value="InterPro"/>
</dbReference>
<dbReference type="GO" id="GO:0005524">
    <property type="term" value="F:ATP binding"/>
    <property type="evidence" value="ECO:0007669"/>
    <property type="project" value="UniProtKB-KW"/>
</dbReference>
<dbReference type="Pfam" id="PF00005">
    <property type="entry name" value="ABC_tran"/>
    <property type="match status" value="1"/>
</dbReference>
<dbReference type="SUPFAM" id="SSF52540">
    <property type="entry name" value="P-loop containing nucleoside triphosphate hydrolases"/>
    <property type="match status" value="1"/>
</dbReference>
<dbReference type="SMART" id="SM00382">
    <property type="entry name" value="AAA"/>
    <property type="match status" value="1"/>
</dbReference>
<comment type="function">
    <text evidence="7">Part of an ABC transporter complex. Transmembrane domains (TMD) form a pore in the inner membrane and the ATP-binding domain (NBD) is responsible for energy generation.</text>
</comment>
<dbReference type="SUPFAM" id="SSF90123">
    <property type="entry name" value="ABC transporter transmembrane region"/>
    <property type="match status" value="1"/>
</dbReference>
<protein>
    <submittedName>
        <fullName evidence="11">ATP-binding cassette, subfamily B</fullName>
    </submittedName>
</protein>
<keyword evidence="3" id="KW-0547">Nucleotide-binding</keyword>
<dbReference type="PANTHER" id="PTHR43394:SF1">
    <property type="entry name" value="ATP-BINDING CASSETTE SUB-FAMILY B MEMBER 10, MITOCHONDRIAL"/>
    <property type="match status" value="1"/>
</dbReference>
<sequence length="610" mass="66161">MTVADLIKPFEPTQTPPPQRLGAFIRWCLAGAWPMLFAAALFSALAGAMEAGTAWILGWVIDVATASGPENFLTARNLWMILGAVAFFMLIRPLLFGLSSVSNNYIVMPNIPPLVLAKLNRWTLGQSVTYFDDDFAGRIAQKQMQTANALTSVVSETISAIVFALASLVGSLLLLGSIHPLVMLPFVAWLAVYFLLVRWYLPRIRTRSAARAGARAMVSGQVVDTITNIKTVKLFAHSEFEDQAARDSMVALRDKSLAFGKLSASFRFILMTLAGLLPVLLLGATLWLWQAGSATTGDIVAAGAISIRIAQMTGWVSFTLMGIYAHVGEIENGMKTLARPDRVEDAPDATELTVPEGRIEFCDVSFAYGRDVGGVSDLTLTVQPGEKLGIVGASGAGKSTLVSLLLRLYDRENGQILIDGQDIARVTQDSLRRQIGMVTQETAMFNRSARDNILYGRPDATEDQMIAAAKKAEAHDFILDLQDGQGRKGYDAHLGERGVKLSGGQRQRIALARAILKDAPILVLDEATSALDSEVEAAIQTALHRVMEGKTVLAIAHRLSTLSEMDRIIVLDHGRIIESGPHDTLLAQGGLYARFWHRQSGGFIQTEAAE</sequence>
<name>A0A1M4SEG3_9RHOB</name>
<dbReference type="InterPro" id="IPR003439">
    <property type="entry name" value="ABC_transporter-like_ATP-bd"/>
</dbReference>
<dbReference type="Pfam" id="PF00664">
    <property type="entry name" value="ABC_membrane"/>
    <property type="match status" value="1"/>
</dbReference>
<evidence type="ECO:0000256" key="1">
    <source>
        <dbReference type="ARBA" id="ARBA00004651"/>
    </source>
</evidence>
<dbReference type="GO" id="GO:0005886">
    <property type="term" value="C:plasma membrane"/>
    <property type="evidence" value="ECO:0007669"/>
    <property type="project" value="UniProtKB-SubCell"/>
</dbReference>
<evidence type="ECO:0000256" key="7">
    <source>
        <dbReference type="ARBA" id="ARBA00024725"/>
    </source>
</evidence>
<evidence type="ECO:0000256" key="4">
    <source>
        <dbReference type="ARBA" id="ARBA00022840"/>
    </source>
</evidence>
<evidence type="ECO:0000256" key="6">
    <source>
        <dbReference type="ARBA" id="ARBA00023136"/>
    </source>
</evidence>
<dbReference type="EMBL" id="FQVK01000001">
    <property type="protein sequence ID" value="SHE30558.1"/>
    <property type="molecule type" value="Genomic_DNA"/>
</dbReference>
<dbReference type="PROSITE" id="PS50929">
    <property type="entry name" value="ABC_TM1F"/>
    <property type="match status" value="1"/>
</dbReference>
<gene>
    <name evidence="11" type="ORF">SAMN05444279_10170</name>
</gene>
<dbReference type="OrthoDB" id="9808328at2"/>
<dbReference type="InterPro" id="IPR027417">
    <property type="entry name" value="P-loop_NTPase"/>
</dbReference>